<dbReference type="KEGG" id="cvn:111126433"/>
<keyword evidence="2 4" id="KW-0175">Coiled coil</keyword>
<evidence type="ECO:0000256" key="1">
    <source>
        <dbReference type="ARBA" id="ARBA00022754"/>
    </source>
</evidence>
<dbReference type="GO" id="GO:0005652">
    <property type="term" value="C:nuclear lamina"/>
    <property type="evidence" value="ECO:0007669"/>
    <property type="project" value="TreeGrafter"/>
</dbReference>
<dbReference type="GO" id="GO:0031507">
    <property type="term" value="P:heterochromatin formation"/>
    <property type="evidence" value="ECO:0007669"/>
    <property type="project" value="TreeGrafter"/>
</dbReference>
<dbReference type="GO" id="GO:0005882">
    <property type="term" value="C:intermediate filament"/>
    <property type="evidence" value="ECO:0007669"/>
    <property type="project" value="UniProtKB-KW"/>
</dbReference>
<evidence type="ECO:0000256" key="5">
    <source>
        <dbReference type="SAM" id="MobiDB-lite"/>
    </source>
</evidence>
<keyword evidence="8" id="KW-1185">Reference proteome</keyword>
<feature type="compositionally biased region" description="Basic and acidic residues" evidence="5">
    <location>
        <begin position="495"/>
        <end position="531"/>
    </location>
</feature>
<feature type="compositionally biased region" description="Basic and acidic residues" evidence="5">
    <location>
        <begin position="729"/>
        <end position="759"/>
    </location>
</feature>
<evidence type="ECO:0000256" key="4">
    <source>
        <dbReference type="SAM" id="Coils"/>
    </source>
</evidence>
<comment type="similarity">
    <text evidence="3">Belongs to the intermediate filament family.</text>
</comment>
<feature type="compositionally biased region" description="Acidic residues" evidence="5">
    <location>
        <begin position="535"/>
        <end position="550"/>
    </location>
</feature>
<dbReference type="Gene3D" id="1.20.5.170">
    <property type="match status" value="1"/>
</dbReference>
<accession>A0A8B8DGF8</accession>
<evidence type="ECO:0000313" key="10">
    <source>
        <dbReference type="RefSeq" id="XP_022326790.1"/>
    </source>
</evidence>
<dbReference type="InterPro" id="IPR018039">
    <property type="entry name" value="IF_conserved"/>
</dbReference>
<dbReference type="SUPFAM" id="SSF74853">
    <property type="entry name" value="Lamin A/C globular tail domain"/>
    <property type="match status" value="1"/>
</dbReference>
<evidence type="ECO:0000256" key="2">
    <source>
        <dbReference type="ARBA" id="ARBA00023054"/>
    </source>
</evidence>
<feature type="coiled-coil region" evidence="4">
    <location>
        <begin position="100"/>
        <end position="296"/>
    </location>
</feature>
<dbReference type="InterPro" id="IPR039008">
    <property type="entry name" value="IF_rod_dom"/>
</dbReference>
<name>A0A8B8DGF8_CRAVI</name>
<evidence type="ECO:0000256" key="3">
    <source>
        <dbReference type="RuleBase" id="RU000685"/>
    </source>
</evidence>
<dbReference type="GeneID" id="111126433"/>
<feature type="compositionally biased region" description="Basic and acidic residues" evidence="5">
    <location>
        <begin position="551"/>
        <end position="598"/>
    </location>
</feature>
<dbReference type="GO" id="GO:0005200">
    <property type="term" value="F:structural constituent of cytoskeleton"/>
    <property type="evidence" value="ECO:0007669"/>
    <property type="project" value="TreeGrafter"/>
</dbReference>
<dbReference type="PROSITE" id="PS00226">
    <property type="entry name" value="IF_ROD_1"/>
    <property type="match status" value="1"/>
</dbReference>
<dbReference type="SUPFAM" id="SSF64593">
    <property type="entry name" value="Intermediate filament protein, coiled coil region"/>
    <property type="match status" value="2"/>
</dbReference>
<evidence type="ECO:0000259" key="6">
    <source>
        <dbReference type="PROSITE" id="PS51841"/>
    </source>
</evidence>
<feature type="region of interest" description="Disordered" evidence="5">
    <location>
        <begin position="1"/>
        <end position="66"/>
    </location>
</feature>
<dbReference type="Gene3D" id="1.20.5.1160">
    <property type="entry name" value="Vasodilator-stimulated phosphoprotein"/>
    <property type="match status" value="2"/>
</dbReference>
<feature type="domain" description="LTD" evidence="6">
    <location>
        <begin position="781"/>
        <end position="900"/>
    </location>
</feature>
<feature type="compositionally biased region" description="Polar residues" evidence="5">
    <location>
        <begin position="36"/>
        <end position="55"/>
    </location>
</feature>
<evidence type="ECO:0000259" key="7">
    <source>
        <dbReference type="PROSITE" id="PS51842"/>
    </source>
</evidence>
<dbReference type="PROSITE" id="PS51842">
    <property type="entry name" value="IF_ROD_2"/>
    <property type="match status" value="1"/>
</dbReference>
<evidence type="ECO:0000313" key="8">
    <source>
        <dbReference type="Proteomes" id="UP000694844"/>
    </source>
</evidence>
<dbReference type="AlphaFoldDB" id="A0A8B8DGF8"/>
<protein>
    <submittedName>
        <fullName evidence="9 10">60 kDa neurofilament protein-like isoform X1</fullName>
    </submittedName>
</protein>
<feature type="compositionally biased region" description="Basic and acidic residues" evidence="5">
    <location>
        <begin position="645"/>
        <end position="655"/>
    </location>
</feature>
<feature type="compositionally biased region" description="Basic and acidic residues" evidence="5">
    <location>
        <begin position="675"/>
        <end position="699"/>
    </location>
</feature>
<keyword evidence="1 3" id="KW-0403">Intermediate filament</keyword>
<dbReference type="Gene3D" id="2.60.40.1260">
    <property type="entry name" value="Lamin Tail domain"/>
    <property type="match status" value="1"/>
</dbReference>
<dbReference type="GO" id="GO:0090435">
    <property type="term" value="P:protein localization to nuclear envelope"/>
    <property type="evidence" value="ECO:0007669"/>
    <property type="project" value="TreeGrafter"/>
</dbReference>
<feature type="compositionally biased region" description="Basic and acidic residues" evidence="5">
    <location>
        <begin position="707"/>
        <end position="721"/>
    </location>
</feature>
<dbReference type="GO" id="GO:0051664">
    <property type="term" value="P:nuclear pore localization"/>
    <property type="evidence" value="ECO:0007669"/>
    <property type="project" value="TreeGrafter"/>
</dbReference>
<dbReference type="InterPro" id="IPR001322">
    <property type="entry name" value="Lamin_tail_dom"/>
</dbReference>
<dbReference type="SMART" id="SM01391">
    <property type="entry name" value="Filament"/>
    <property type="match status" value="1"/>
</dbReference>
<gene>
    <name evidence="9 10" type="primary">LOC111126433</name>
</gene>
<dbReference type="PANTHER" id="PTHR45721:SF12">
    <property type="entry name" value="INTERMEDIATE FILAMENT PROTEIN IFA-1"/>
    <property type="match status" value="1"/>
</dbReference>
<sequence>MSQTRETVTEKRTVIKSSSGGGYDLKPSLDEHSDLNFKSSITPRRSNVIHRSSTGPGFRQSLGGSSGGTTYVRTVEYGYGSKMDSGLGPGGYEKVSSTGVSTVKNNREREKKDMQELNERFANYIEKVRFLEAQNRKLASELETLRDKWGQETSAVKQMYESELAEARKLIDDLTREKTNLEIKNQSLQEQMQDMQRQLDDAKRYRAQDRDTIARLNQQVSDLEAEVNLLRRTVDSLETDRNRDRDRIKNLEAEVDRLRLDLNNETLAHLDAENRRQTLEEEIEFLKKVHEQELKELAALAYRDTTEENREFWKSELSQAIRDIQKEYDSKVDQIRGDMEGFYNLKIQEFRTGATKQNMEVTHIKEENKKLMKQISDQKGRLADLEARNALLEKQYQDLLREYESVESEHTIETTRLKEEITSLRSEMEGILQELQTIMDHKLSLELEIAAYRKLLESEESRYVRGIVASVAAFRHPTWRNQRMQPNNYTEPDEESRSIPEPKPVPEPKLDIDEDRTERDITPDEDNKPLQEETPAVEEALEVEEEQPEPTEEKKEEPDDQDSKDVGEQTKEAEEIPTPETEKETKMSDEKESEKETTEESSETPENQSTGKENTEIQEAEDAKKGEGEDDEREVDQKQVSVDAEQPKTTEKAEMEDSGVASDKDGNNAADQTEEDKLGGVKDDKDIQNDTKDTSDKGANENLTNETDDKVTNETDTKSESTSESQGQGKEEENLDKTDDETKDREAEKDMPKVNGDDKEAADDDEESHQTMKMMRGEVSAKTTYQRTANGPLSISEVCPEGKYISIENTSSGANRREVNMDGWKLKRTVDGKRDYIYTFRNFTLKPGKVVKIYARGSAADASVNDLVYRDDDIWGLGSQVTTVLLNENQEEKATHTQKTLYN</sequence>
<feature type="coiled-coil region" evidence="4">
    <location>
        <begin position="368"/>
        <end position="462"/>
    </location>
</feature>
<reference evidence="9 10" key="1">
    <citation type="submission" date="2025-04" db="UniProtKB">
        <authorList>
            <consortium name="RefSeq"/>
        </authorList>
    </citation>
    <scope>IDENTIFICATION</scope>
    <source>
        <tissue evidence="9 10">Whole sample</tissue>
    </source>
</reference>
<dbReference type="GO" id="GO:0006998">
    <property type="term" value="P:nuclear envelope organization"/>
    <property type="evidence" value="ECO:0007669"/>
    <property type="project" value="TreeGrafter"/>
</dbReference>
<dbReference type="GO" id="GO:0007097">
    <property type="term" value="P:nuclear migration"/>
    <property type="evidence" value="ECO:0007669"/>
    <property type="project" value="TreeGrafter"/>
</dbReference>
<dbReference type="OrthoDB" id="2441647at2759"/>
<feature type="domain" description="IF rod" evidence="7">
    <location>
        <begin position="110"/>
        <end position="463"/>
    </location>
</feature>
<dbReference type="InterPro" id="IPR036415">
    <property type="entry name" value="Lamin_tail_dom_sf"/>
</dbReference>
<dbReference type="Pfam" id="PF00038">
    <property type="entry name" value="Filament"/>
    <property type="match status" value="1"/>
</dbReference>
<dbReference type="RefSeq" id="XP_022326789.1">
    <property type="nucleotide sequence ID" value="XM_022471081.1"/>
</dbReference>
<dbReference type="PANTHER" id="PTHR45721">
    <property type="entry name" value="LAMIN DM0-RELATED"/>
    <property type="match status" value="1"/>
</dbReference>
<dbReference type="PROSITE" id="PS51841">
    <property type="entry name" value="LTD"/>
    <property type="match status" value="1"/>
</dbReference>
<proteinExistence type="inferred from homology"/>
<evidence type="ECO:0000313" key="9">
    <source>
        <dbReference type="RefSeq" id="XP_022326789.1"/>
    </source>
</evidence>
<organism evidence="8 10">
    <name type="scientific">Crassostrea virginica</name>
    <name type="common">Eastern oyster</name>
    <dbReference type="NCBI Taxonomy" id="6565"/>
    <lineage>
        <taxon>Eukaryota</taxon>
        <taxon>Metazoa</taxon>
        <taxon>Spiralia</taxon>
        <taxon>Lophotrochozoa</taxon>
        <taxon>Mollusca</taxon>
        <taxon>Bivalvia</taxon>
        <taxon>Autobranchia</taxon>
        <taxon>Pteriomorphia</taxon>
        <taxon>Ostreida</taxon>
        <taxon>Ostreoidea</taxon>
        <taxon>Ostreidae</taxon>
        <taxon>Crassostrea</taxon>
    </lineage>
</organism>
<dbReference type="RefSeq" id="XP_022326790.1">
    <property type="nucleotide sequence ID" value="XM_022471082.1"/>
</dbReference>
<dbReference type="Proteomes" id="UP000694844">
    <property type="component" value="Chromosome 3"/>
</dbReference>
<feature type="region of interest" description="Disordered" evidence="5">
    <location>
        <begin position="482"/>
        <end position="784"/>
    </location>
</feature>
<dbReference type="Gene3D" id="1.20.5.500">
    <property type="entry name" value="Single helix bin"/>
    <property type="match status" value="1"/>
</dbReference>